<dbReference type="PROSITE" id="PS50262">
    <property type="entry name" value="G_PROTEIN_RECEP_F1_2"/>
    <property type="match status" value="1"/>
</dbReference>
<organism evidence="9 10">
    <name type="scientific">Hypsibius exemplaris</name>
    <name type="common">Freshwater tardigrade</name>
    <dbReference type="NCBI Taxonomy" id="2072580"/>
    <lineage>
        <taxon>Eukaryota</taxon>
        <taxon>Metazoa</taxon>
        <taxon>Ecdysozoa</taxon>
        <taxon>Tardigrada</taxon>
        <taxon>Eutardigrada</taxon>
        <taxon>Parachela</taxon>
        <taxon>Hypsibioidea</taxon>
        <taxon>Hypsibiidae</taxon>
        <taxon>Hypsibius</taxon>
    </lineage>
</organism>
<comment type="similarity">
    <text evidence="6">Belongs to the G-protein coupled receptor 1 family.</text>
</comment>
<evidence type="ECO:0000256" key="5">
    <source>
        <dbReference type="ARBA" id="ARBA00023136"/>
    </source>
</evidence>
<dbReference type="PROSITE" id="PS00237">
    <property type="entry name" value="G_PROTEIN_RECEP_F1_1"/>
    <property type="match status" value="1"/>
</dbReference>
<sequence>MNTTGASSNTTELWQQRNATGANQTCSPMTPADLIATQLPTVIFGTIMTSTQLFNLFIFALWHNKEPYILLHVSLAFASLLAGISVITAVPLRYIPLTAGNLLLNKLLGVVLISYGNFSSVLANVAISLDRWMSVEFAIKYRTAISSHKTLFVSVVFVFGGSLVMHGLGIPVFWRFITVDPCTRRKNFEGIGLGYVAWNTVHELVFLPVLFVSQARILWIALGFKLQRLRRERNIKVSMERPKPGAEMVLAPILRIAWSSLLASMTIVGVTLISNVPSLSLTYIYTSAGPYLRRIGGYMTFVQHCTSPLIYLIFWPEYRAVLFRLCRRLQVLLTPQASLA</sequence>
<feature type="domain" description="G-protein coupled receptors family 1 profile" evidence="8">
    <location>
        <begin position="45"/>
        <end position="311"/>
    </location>
</feature>
<keyword evidence="5 7" id="KW-0472">Membrane</keyword>
<dbReference type="InterPro" id="IPR000276">
    <property type="entry name" value="GPCR_Rhodpsn"/>
</dbReference>
<dbReference type="AlphaFoldDB" id="A0A1W0X073"/>
<keyword evidence="3 6" id="KW-0812">Transmembrane</keyword>
<dbReference type="EMBL" id="MTYJ01000027">
    <property type="protein sequence ID" value="OQV20874.1"/>
    <property type="molecule type" value="Genomic_DNA"/>
</dbReference>
<protein>
    <recommendedName>
        <fullName evidence="8">G-protein coupled receptors family 1 profile domain-containing protein</fullName>
    </recommendedName>
</protein>
<evidence type="ECO:0000256" key="6">
    <source>
        <dbReference type="RuleBase" id="RU000688"/>
    </source>
</evidence>
<name>A0A1W0X073_HYPEX</name>
<evidence type="ECO:0000313" key="9">
    <source>
        <dbReference type="EMBL" id="OQV20874.1"/>
    </source>
</evidence>
<feature type="transmembrane region" description="Helical" evidence="7">
    <location>
        <begin position="205"/>
        <end position="227"/>
    </location>
</feature>
<dbReference type="SUPFAM" id="SSF81321">
    <property type="entry name" value="Family A G protein-coupled receptor-like"/>
    <property type="match status" value="1"/>
</dbReference>
<feature type="transmembrane region" description="Helical" evidence="7">
    <location>
        <begin position="42"/>
        <end position="62"/>
    </location>
</feature>
<gene>
    <name evidence="9" type="ORF">BV898_05216</name>
</gene>
<keyword evidence="6" id="KW-0297">G-protein coupled receptor</keyword>
<feature type="transmembrane region" description="Helical" evidence="7">
    <location>
        <begin position="295"/>
        <end position="314"/>
    </location>
</feature>
<proteinExistence type="inferred from homology"/>
<dbReference type="Gene3D" id="1.20.1070.10">
    <property type="entry name" value="Rhodopsin 7-helix transmembrane proteins"/>
    <property type="match status" value="1"/>
</dbReference>
<dbReference type="InterPro" id="IPR017452">
    <property type="entry name" value="GPCR_Rhodpsn_7TM"/>
</dbReference>
<evidence type="ECO:0000256" key="2">
    <source>
        <dbReference type="ARBA" id="ARBA00022475"/>
    </source>
</evidence>
<evidence type="ECO:0000313" key="10">
    <source>
        <dbReference type="Proteomes" id="UP000192578"/>
    </source>
</evidence>
<feature type="transmembrane region" description="Helical" evidence="7">
    <location>
        <begin position="248"/>
        <end position="275"/>
    </location>
</feature>
<dbReference type="GO" id="GO:0005886">
    <property type="term" value="C:plasma membrane"/>
    <property type="evidence" value="ECO:0007669"/>
    <property type="project" value="UniProtKB-SubCell"/>
</dbReference>
<dbReference type="GO" id="GO:0004930">
    <property type="term" value="F:G protein-coupled receptor activity"/>
    <property type="evidence" value="ECO:0007669"/>
    <property type="project" value="UniProtKB-KW"/>
</dbReference>
<feature type="transmembrane region" description="Helical" evidence="7">
    <location>
        <begin position="150"/>
        <end position="174"/>
    </location>
</feature>
<keyword evidence="10" id="KW-1185">Reference proteome</keyword>
<keyword evidence="2" id="KW-1003">Cell membrane</keyword>
<keyword evidence="6" id="KW-0807">Transducer</keyword>
<evidence type="ECO:0000256" key="3">
    <source>
        <dbReference type="ARBA" id="ARBA00022692"/>
    </source>
</evidence>
<evidence type="ECO:0000256" key="4">
    <source>
        <dbReference type="ARBA" id="ARBA00022989"/>
    </source>
</evidence>
<keyword evidence="6" id="KW-0675">Receptor</keyword>
<dbReference type="PRINTS" id="PR00237">
    <property type="entry name" value="GPCRRHODOPSN"/>
</dbReference>
<dbReference type="CDD" id="cd00637">
    <property type="entry name" value="7tm_classA_rhodopsin-like"/>
    <property type="match status" value="1"/>
</dbReference>
<evidence type="ECO:0000256" key="1">
    <source>
        <dbReference type="ARBA" id="ARBA00004651"/>
    </source>
</evidence>
<evidence type="ECO:0000256" key="7">
    <source>
        <dbReference type="SAM" id="Phobius"/>
    </source>
</evidence>
<dbReference type="Proteomes" id="UP000192578">
    <property type="component" value="Unassembled WGS sequence"/>
</dbReference>
<feature type="transmembrane region" description="Helical" evidence="7">
    <location>
        <begin position="107"/>
        <end position="129"/>
    </location>
</feature>
<keyword evidence="4 7" id="KW-1133">Transmembrane helix</keyword>
<reference evidence="10" key="1">
    <citation type="submission" date="2017-01" db="EMBL/GenBank/DDBJ databases">
        <title>Comparative genomics of anhydrobiosis in the tardigrade Hypsibius dujardini.</title>
        <authorList>
            <person name="Yoshida Y."/>
            <person name="Koutsovoulos G."/>
            <person name="Laetsch D."/>
            <person name="Stevens L."/>
            <person name="Kumar S."/>
            <person name="Horikawa D."/>
            <person name="Ishino K."/>
            <person name="Komine S."/>
            <person name="Tomita M."/>
            <person name="Blaxter M."/>
            <person name="Arakawa K."/>
        </authorList>
    </citation>
    <scope>NUCLEOTIDE SEQUENCE [LARGE SCALE GENOMIC DNA]</scope>
    <source>
        <strain evidence="10">Z151</strain>
    </source>
</reference>
<evidence type="ECO:0000259" key="8">
    <source>
        <dbReference type="PROSITE" id="PS50262"/>
    </source>
</evidence>
<accession>A0A1W0X073</accession>
<comment type="caution">
    <text evidence="9">The sequence shown here is derived from an EMBL/GenBank/DDBJ whole genome shotgun (WGS) entry which is preliminary data.</text>
</comment>
<feature type="transmembrane region" description="Helical" evidence="7">
    <location>
        <begin position="69"/>
        <end position="95"/>
    </location>
</feature>
<comment type="subcellular location">
    <subcellularLocation>
        <location evidence="1">Cell membrane</location>
        <topology evidence="1">Multi-pass membrane protein</topology>
    </subcellularLocation>
</comment>
<dbReference type="PANTHER" id="PTHR22750">
    <property type="entry name" value="G-PROTEIN COUPLED RECEPTOR"/>
    <property type="match status" value="1"/>
</dbReference>